<proteinExistence type="predicted"/>
<organism evidence="1 2">
    <name type="scientific">Anaerohalosphaera lusitana</name>
    <dbReference type="NCBI Taxonomy" id="1936003"/>
    <lineage>
        <taxon>Bacteria</taxon>
        <taxon>Pseudomonadati</taxon>
        <taxon>Planctomycetota</taxon>
        <taxon>Phycisphaerae</taxon>
        <taxon>Sedimentisphaerales</taxon>
        <taxon>Anaerohalosphaeraceae</taxon>
        <taxon>Anaerohalosphaera</taxon>
    </lineage>
</organism>
<keyword evidence="2" id="KW-1185">Reference proteome</keyword>
<dbReference type="PANTHER" id="PTHR30121">
    <property type="entry name" value="UNCHARACTERIZED PROTEIN YJGR-RELATED"/>
    <property type="match status" value="1"/>
</dbReference>
<name>A0A1U9NLN0_9BACT</name>
<dbReference type="InterPro" id="IPR027417">
    <property type="entry name" value="P-loop_NTPase"/>
</dbReference>
<dbReference type="KEGG" id="alus:STSP2_01879"/>
<dbReference type="STRING" id="1936003.STSP2_01879"/>
<dbReference type="EMBL" id="CP019791">
    <property type="protein sequence ID" value="AQT68707.1"/>
    <property type="molecule type" value="Genomic_DNA"/>
</dbReference>
<sequence>MTSEKESKNRYSQKQILAQLSNQQIKNIVKNNPQLARLASLLLTDTADEHIQALYKMNMDQISAILKLSHDPFIGNYPHSNPPTAFSSFIQLGKTSTDITAGIDLDQLCRNGIISGPTGSGKTTVLKHLLTKPDLLYRYRVVVIVRKKELRHLACVPEISPLTQTFTADDLAVSIMQPWQDGYHKQMINMLCRVIALSFNKFAAQNFLNEKLHQIVHHRPKGAYPTLSQIIEFVSQRNGEKYKYNYRREQLRESCLTSLKAIEDNLGAEMWNYSSSDMLRILFSTPGLAILELEGIDPQVLAFLSIYLMYWRYSCVQFFGRKSLSQIPALFVLDDATPCVQMQADKNAAGGIGPVGDIMTMSRSAGQGTIVIPHSLDNTSQPIIQNAGFIAVTASRGESPYKLKNILNINDEQLDYLRTMPQNEALLYNPRHFDLPILFKYPPFHCQNILSETQRKKSLQKFLQHVHIKPAVGPANGTQSSGSAGTGQIPQPATDMLKAVCNQPNLSVTALYRKAGLNAAQGVRTKKHLTDNGFAREFKYSTGLAGGMLSVLIVTAKGKKLIGHKHRPLTNGGPEHEMAAYAVGCDFDKAIWHLGYEVKISKSLRIDIAATNIQSRHRVFINIGISRAENELRHFLDYLASVNTADTSFILVCRDTRFRRQFLALLKKRPEWKKLRQKLRCTLVADYIKR</sequence>
<evidence type="ECO:0000313" key="1">
    <source>
        <dbReference type="EMBL" id="AQT68707.1"/>
    </source>
</evidence>
<evidence type="ECO:0000313" key="2">
    <source>
        <dbReference type="Proteomes" id="UP000189674"/>
    </source>
</evidence>
<dbReference type="SUPFAM" id="SSF52540">
    <property type="entry name" value="P-loop containing nucleoside triphosphate hydrolases"/>
    <property type="match status" value="1"/>
</dbReference>
<reference evidence="2" key="1">
    <citation type="submission" date="2017-02" db="EMBL/GenBank/DDBJ databases">
        <title>Comparative genomics and description of representatives of a novel lineage of planctomycetes thriving in anoxic sediments.</title>
        <authorList>
            <person name="Spring S."/>
            <person name="Bunk B."/>
            <person name="Sproer C."/>
        </authorList>
    </citation>
    <scope>NUCLEOTIDE SEQUENCE [LARGE SCALE GENOMIC DNA]</scope>
    <source>
        <strain evidence="2">ST-NAGAB-D1</strain>
    </source>
</reference>
<accession>A0A1U9NLN0</accession>
<dbReference type="InterPro" id="IPR051162">
    <property type="entry name" value="T4SS_component"/>
</dbReference>
<dbReference type="RefSeq" id="WP_146661950.1">
    <property type="nucleotide sequence ID" value="NZ_CP019791.1"/>
</dbReference>
<protein>
    <submittedName>
        <fullName evidence="1">AAA-like domain protein</fullName>
    </submittedName>
</protein>
<dbReference type="AlphaFoldDB" id="A0A1U9NLN0"/>
<dbReference type="Gene3D" id="3.40.50.300">
    <property type="entry name" value="P-loop containing nucleotide triphosphate hydrolases"/>
    <property type="match status" value="2"/>
</dbReference>
<dbReference type="OrthoDB" id="9807558at2"/>
<dbReference type="Proteomes" id="UP000189674">
    <property type="component" value="Chromosome"/>
</dbReference>
<dbReference type="PANTHER" id="PTHR30121:SF6">
    <property type="entry name" value="SLR6007 PROTEIN"/>
    <property type="match status" value="1"/>
</dbReference>
<gene>
    <name evidence="1" type="ORF">STSP2_01879</name>
</gene>